<gene>
    <name evidence="2" type="ORF">J2800_004108</name>
</gene>
<evidence type="ECO:0000313" key="3">
    <source>
        <dbReference type="Proteomes" id="UP001262754"/>
    </source>
</evidence>
<sequence>MSALTDSGERGRRTASAFGPGAAWAEGSDLTVETEDANTGLDRPFGARSGRRHVSEGRSRSAARVGTAASRRDDGSVGAGSRETGARAIVSTGGGAAWGWAGGHVAGSLFRDNGTSPASASRDVRSATCASQWAGAPGYRSARASMTGFGAGAERSSAACSRA</sequence>
<feature type="region of interest" description="Disordered" evidence="1">
    <location>
        <begin position="1"/>
        <end position="85"/>
    </location>
</feature>
<name>A0ABU1N4G2_9CAUL</name>
<evidence type="ECO:0000313" key="2">
    <source>
        <dbReference type="EMBL" id="MDR6533346.1"/>
    </source>
</evidence>
<evidence type="ECO:0000256" key="1">
    <source>
        <dbReference type="SAM" id="MobiDB-lite"/>
    </source>
</evidence>
<organism evidence="2 3">
    <name type="scientific">Caulobacter rhizosphaerae</name>
    <dbReference type="NCBI Taxonomy" id="2010972"/>
    <lineage>
        <taxon>Bacteria</taxon>
        <taxon>Pseudomonadati</taxon>
        <taxon>Pseudomonadota</taxon>
        <taxon>Alphaproteobacteria</taxon>
        <taxon>Caulobacterales</taxon>
        <taxon>Caulobacteraceae</taxon>
        <taxon>Caulobacter</taxon>
    </lineage>
</organism>
<protein>
    <submittedName>
        <fullName evidence="2">Uncharacterized protein</fullName>
    </submittedName>
</protein>
<dbReference type="Proteomes" id="UP001262754">
    <property type="component" value="Unassembled WGS sequence"/>
</dbReference>
<dbReference type="EMBL" id="JAVDRL010000012">
    <property type="protein sequence ID" value="MDR6533346.1"/>
    <property type="molecule type" value="Genomic_DNA"/>
</dbReference>
<accession>A0ABU1N4G2</accession>
<comment type="caution">
    <text evidence="2">The sequence shown here is derived from an EMBL/GenBank/DDBJ whole genome shotgun (WGS) entry which is preliminary data.</text>
</comment>
<dbReference type="RefSeq" id="WP_310034214.1">
    <property type="nucleotide sequence ID" value="NZ_JAVDRL010000012.1"/>
</dbReference>
<proteinExistence type="predicted"/>
<keyword evidence="3" id="KW-1185">Reference proteome</keyword>
<reference evidence="2 3" key="1">
    <citation type="submission" date="2023-07" db="EMBL/GenBank/DDBJ databases">
        <title>Sorghum-associated microbial communities from plants grown in Nebraska, USA.</title>
        <authorList>
            <person name="Schachtman D."/>
        </authorList>
    </citation>
    <scope>NUCLEOTIDE SEQUENCE [LARGE SCALE GENOMIC DNA]</scope>
    <source>
        <strain evidence="2 3">DS2154</strain>
    </source>
</reference>